<gene>
    <name evidence="2" type="ORF">AWOD_I_1528</name>
</gene>
<reference evidence="3" key="1">
    <citation type="submission" date="2014-09" db="EMBL/GenBank/DDBJ databases">
        <authorList>
            <person name="Hjerde E."/>
        </authorList>
    </citation>
    <scope>NUCLEOTIDE SEQUENCE [LARGE SCALE GENOMIC DNA]</scope>
    <source>
        <strain evidence="3">06/09/139</strain>
    </source>
</reference>
<keyword evidence="3" id="KW-1185">Reference proteome</keyword>
<dbReference type="InterPro" id="IPR027417">
    <property type="entry name" value="P-loop_NTPase"/>
</dbReference>
<dbReference type="Proteomes" id="UP000032427">
    <property type="component" value="Chromosome 1"/>
</dbReference>
<dbReference type="GO" id="GO:0000731">
    <property type="term" value="P:DNA synthesis involved in DNA repair"/>
    <property type="evidence" value="ECO:0007669"/>
    <property type="project" value="TreeGrafter"/>
</dbReference>
<dbReference type="OrthoDB" id="9789562at2"/>
<dbReference type="HOGENOM" id="CLU_016086_0_0_6"/>
<dbReference type="SUPFAM" id="SSF52540">
    <property type="entry name" value="P-loop containing nucleoside triphosphate hydrolases"/>
    <property type="match status" value="1"/>
</dbReference>
<organism evidence="2 3">
    <name type="scientific">Aliivibrio wodanis</name>
    <dbReference type="NCBI Taxonomy" id="80852"/>
    <lineage>
        <taxon>Bacteria</taxon>
        <taxon>Pseudomonadati</taxon>
        <taxon>Pseudomonadota</taxon>
        <taxon>Gammaproteobacteria</taxon>
        <taxon>Vibrionales</taxon>
        <taxon>Vibrionaceae</taxon>
        <taxon>Aliivibrio</taxon>
    </lineage>
</organism>
<dbReference type="PANTHER" id="PTHR32182">
    <property type="entry name" value="DNA REPLICATION AND REPAIR PROTEIN RECF"/>
    <property type="match status" value="1"/>
</dbReference>
<accession>A0A090ILF5</accession>
<protein>
    <recommendedName>
        <fullName evidence="1">Protein CR006 P-loop domain-containing protein</fullName>
    </recommendedName>
</protein>
<dbReference type="KEGG" id="awd:AWOD_I_1528"/>
<dbReference type="PANTHER" id="PTHR32182:SF0">
    <property type="entry name" value="DNA REPLICATION AND REPAIR PROTEIN RECF"/>
    <property type="match status" value="1"/>
</dbReference>
<dbReference type="Pfam" id="PF13166">
    <property type="entry name" value="AAA_13"/>
    <property type="match status" value="1"/>
</dbReference>
<dbReference type="CDD" id="cd00267">
    <property type="entry name" value="ABC_ATPase"/>
    <property type="match status" value="1"/>
</dbReference>
<evidence type="ECO:0000313" key="3">
    <source>
        <dbReference type="Proteomes" id="UP000032427"/>
    </source>
</evidence>
<dbReference type="GeneID" id="28541087"/>
<dbReference type="Gene3D" id="3.40.50.300">
    <property type="entry name" value="P-loop containing nucleotide triphosphate hydrolases"/>
    <property type="match status" value="2"/>
</dbReference>
<feature type="domain" description="Protein CR006 P-loop" evidence="1">
    <location>
        <begin position="381"/>
        <end position="704"/>
    </location>
</feature>
<dbReference type="EMBL" id="LN554846">
    <property type="protein sequence ID" value="CED71601.1"/>
    <property type="molecule type" value="Genomic_DNA"/>
</dbReference>
<evidence type="ECO:0000259" key="1">
    <source>
        <dbReference type="Pfam" id="PF13166"/>
    </source>
</evidence>
<proteinExistence type="predicted"/>
<dbReference type="PATRIC" id="fig|80852.17.peg.1572"/>
<name>A0A090ILF5_9GAMM</name>
<evidence type="ECO:0000313" key="2">
    <source>
        <dbReference type="EMBL" id="CED71601.1"/>
    </source>
</evidence>
<dbReference type="InterPro" id="IPR026866">
    <property type="entry name" value="CR006_AAA"/>
</dbReference>
<dbReference type="GO" id="GO:0006302">
    <property type="term" value="P:double-strand break repair"/>
    <property type="evidence" value="ECO:0007669"/>
    <property type="project" value="TreeGrafter"/>
</dbReference>
<sequence>MSTESVVSWANKLKKNLWWRHAIRLAAEKGKLGGDDLQLLLTVAKMEHGLETQDESYSDYIAPLDLTGFGEEGQAVTLKSIGKVNHVSALVSDALLEFKTEGLTAVYGDNGSGKSSYAKILKNACLTRGDTPKIISNIYHDNSGDPSAELSIAIAEAQHDVEWALSAASREDLKSIRVFDNTSAAHYISGEDAIEYKPVGMKLLAQLMRACEFVRAENDNEKRPYVTPSPLPTFKPGGKAIALISNLTVKTKPEDVNALCIDKETEDSIPVLVEELAKLRTGTPDKLRKVYSDKCKGLQPLLTHLVKLKDKLEQERFDLIKASYDDYKTKQGAAELARSQAVEGHDLAGICSSEWAQMWSHVKTFVQTHNKTLAFPPAEGSSCPTCLQSISGETAAKLKSFDDYLRDQTQVEAKRAKGTFDAYIANLKILNFDLKPHELALSMIRDYNAEYAESIVALNINLETLRDNLVKTEPNFTAIKVDFKAVDWITAQIASWKKKETEVATDEGLAKKILDMTAEIQDLEDRKTFTAAKQSVMREIGRLQTLALYNYVGSSCQSTPITTQTNAIANSGAVGALQAAFSAELGKLGFDNFKVGTVTRGLRGKQMLKIRLTDKPNGITDVASEGEQKCVALACFLAELTVDNRKSAIIFDDPINSLDHKWRRLFADRIAREALTRQVIVFTHDMSFLKMLEESTDVTKAPMEVVSIRKLGDVAGYPFNEPPWGAKNTLSRVGELKNLVPQLKKIEASGDFEYEMRVKDGYGRLRETYERLVEEWLLRKVVERFGRAVKTQSLKEIVDDVTSEDNDIINAAMSKCSTYLRGHDDATGLAVDCPRASEFENDVNTLDIYFKALKKRRN</sequence>
<dbReference type="AlphaFoldDB" id="A0A090ILF5"/>